<dbReference type="Gene3D" id="3.40.630.30">
    <property type="match status" value="1"/>
</dbReference>
<evidence type="ECO:0000313" key="3">
    <source>
        <dbReference type="EMBL" id="GMH49801.1"/>
    </source>
</evidence>
<dbReference type="GO" id="GO:1990189">
    <property type="term" value="F:protein N-terminal-serine acetyltransferase activity"/>
    <property type="evidence" value="ECO:0007669"/>
    <property type="project" value="TreeGrafter"/>
</dbReference>
<dbReference type="OrthoDB" id="41238at2759"/>
<feature type="transmembrane region" description="Helical" evidence="2">
    <location>
        <begin position="31"/>
        <end position="53"/>
    </location>
</feature>
<evidence type="ECO:0000256" key="2">
    <source>
        <dbReference type="SAM" id="Phobius"/>
    </source>
</evidence>
<feature type="compositionally biased region" description="Basic and acidic residues" evidence="1">
    <location>
        <begin position="434"/>
        <end position="443"/>
    </location>
</feature>
<dbReference type="Proteomes" id="UP001165122">
    <property type="component" value="Unassembled WGS sequence"/>
</dbReference>
<keyword evidence="2" id="KW-0812">Transmembrane</keyword>
<evidence type="ECO:0000256" key="1">
    <source>
        <dbReference type="SAM" id="MobiDB-lite"/>
    </source>
</evidence>
<dbReference type="PANTHER" id="PTHR43441">
    <property type="entry name" value="RIBOSOMAL-PROTEIN-SERINE ACETYLTRANSFERASE"/>
    <property type="match status" value="1"/>
</dbReference>
<keyword evidence="2" id="KW-1133">Transmembrane helix</keyword>
<protein>
    <recommendedName>
        <fullName evidence="5">N-acetyltransferase domain-containing protein</fullName>
    </recommendedName>
</protein>
<keyword evidence="4" id="KW-1185">Reference proteome</keyword>
<dbReference type="InterPro" id="IPR016181">
    <property type="entry name" value="Acyl_CoA_acyltransferase"/>
</dbReference>
<gene>
    <name evidence="3" type="ORF">TrLO_g7318</name>
</gene>
<dbReference type="InterPro" id="IPR051908">
    <property type="entry name" value="Ribosomal_N-acetyltransferase"/>
</dbReference>
<proteinExistence type="predicted"/>
<name>A0A9W6ZCN7_9STRA</name>
<accession>A0A9W6ZCN7</accession>
<dbReference type="AlphaFoldDB" id="A0A9W6ZCN7"/>
<feature type="region of interest" description="Disordered" evidence="1">
    <location>
        <begin position="424"/>
        <end position="443"/>
    </location>
</feature>
<dbReference type="GO" id="GO:0008999">
    <property type="term" value="F:protein-N-terminal-alanine acetyltransferase activity"/>
    <property type="evidence" value="ECO:0007669"/>
    <property type="project" value="TreeGrafter"/>
</dbReference>
<dbReference type="PANTHER" id="PTHR43441:SF2">
    <property type="entry name" value="FAMILY ACETYLTRANSFERASE, PUTATIVE (AFU_ORTHOLOGUE AFUA_7G00850)-RELATED"/>
    <property type="match status" value="1"/>
</dbReference>
<organism evidence="3 4">
    <name type="scientific">Triparma laevis f. longispina</name>
    <dbReference type="NCBI Taxonomy" id="1714387"/>
    <lineage>
        <taxon>Eukaryota</taxon>
        <taxon>Sar</taxon>
        <taxon>Stramenopiles</taxon>
        <taxon>Ochrophyta</taxon>
        <taxon>Bolidophyceae</taxon>
        <taxon>Parmales</taxon>
        <taxon>Triparmaceae</taxon>
        <taxon>Triparma</taxon>
    </lineage>
</organism>
<dbReference type="EMBL" id="BRXW01000391">
    <property type="protein sequence ID" value="GMH49801.1"/>
    <property type="molecule type" value="Genomic_DNA"/>
</dbReference>
<keyword evidence="2" id="KW-0472">Membrane</keyword>
<evidence type="ECO:0000313" key="4">
    <source>
        <dbReference type="Proteomes" id="UP001165122"/>
    </source>
</evidence>
<reference evidence="4" key="1">
    <citation type="journal article" date="2023" name="Commun. Biol.">
        <title>Genome analysis of Parmales, the sister group of diatoms, reveals the evolutionary specialization of diatoms from phago-mixotrophs to photoautotrophs.</title>
        <authorList>
            <person name="Ban H."/>
            <person name="Sato S."/>
            <person name="Yoshikawa S."/>
            <person name="Yamada K."/>
            <person name="Nakamura Y."/>
            <person name="Ichinomiya M."/>
            <person name="Sato N."/>
            <person name="Blanc-Mathieu R."/>
            <person name="Endo H."/>
            <person name="Kuwata A."/>
            <person name="Ogata H."/>
        </authorList>
    </citation>
    <scope>NUCLEOTIDE SEQUENCE [LARGE SCALE GENOMIC DNA]</scope>
    <source>
        <strain evidence="4">NIES 3700</strain>
    </source>
</reference>
<evidence type="ECO:0008006" key="5">
    <source>
        <dbReference type="Google" id="ProtNLM"/>
    </source>
</evidence>
<sequence>MSVNNVMAQIWENPLVVIIVSTFTSLPKTHIYGMIGGTVVFVLTIATVIYLLVAGGTFKRIHEQEVEKKMPKTANPKAVVNRAILLEDLADARAKMLKPPKLPLIKKLMSVTPNEATYKASYESFTQNFGPSSNLVPGSPQAAVEGYSRGVAGQISYAPPNDTLLEYARSYGGVYSSLCSVNPKSCEKYEKLWGKNPEALVGSGVYLLPCAGKAKDFLIRGFIEATDGRPWNGEAGYDAAEKVWAFKKGDQSGEVGLGSYLFGEAGGDATLFAVEAKTEKVVGLMRFENDSPENLTICMSDIIFAPSFDKTAHQVEAVFLAFSKFFALGYRRISFEVDDGDVEGKNRAERLGFTAEGVALKSRLIEVGLDALVSKNMCTFAILNSDWNSGGARAHLFKKLYGAAALRKDKAMKAEYAEQDWVKQRVGGGGGGEGGKEETKKKK</sequence>
<dbReference type="SUPFAM" id="SSF55729">
    <property type="entry name" value="Acyl-CoA N-acyltransferases (Nat)"/>
    <property type="match status" value="1"/>
</dbReference>
<comment type="caution">
    <text evidence="3">The sequence shown here is derived from an EMBL/GenBank/DDBJ whole genome shotgun (WGS) entry which is preliminary data.</text>
</comment>